<dbReference type="PANTHER" id="PTHR10680:SF14">
    <property type="entry name" value="PEPTIDYL-GLYCINE ALPHA-AMIDATING MONOOXYGENASE"/>
    <property type="match status" value="1"/>
</dbReference>
<evidence type="ECO:0000256" key="12">
    <source>
        <dbReference type="SAM" id="MobiDB-lite"/>
    </source>
</evidence>
<evidence type="ECO:0000256" key="2">
    <source>
        <dbReference type="ARBA" id="ARBA00004613"/>
    </source>
</evidence>
<feature type="signal peptide" evidence="13">
    <location>
        <begin position="1"/>
        <end position="23"/>
    </location>
</feature>
<feature type="domain" description="Copper type II ascorbate-dependent monooxygenase N-terminal" evidence="14">
    <location>
        <begin position="42"/>
        <end position="158"/>
    </location>
</feature>
<organism evidence="16 17">
    <name type="scientific">Sinanodonta woodiana</name>
    <name type="common">Chinese pond mussel</name>
    <name type="synonym">Anodonta woodiana</name>
    <dbReference type="NCBI Taxonomy" id="1069815"/>
    <lineage>
        <taxon>Eukaryota</taxon>
        <taxon>Metazoa</taxon>
        <taxon>Spiralia</taxon>
        <taxon>Lophotrochozoa</taxon>
        <taxon>Mollusca</taxon>
        <taxon>Bivalvia</taxon>
        <taxon>Autobranchia</taxon>
        <taxon>Heteroconchia</taxon>
        <taxon>Palaeoheterodonta</taxon>
        <taxon>Unionida</taxon>
        <taxon>Unionoidea</taxon>
        <taxon>Unionidae</taxon>
        <taxon>Unioninae</taxon>
        <taxon>Sinanodonta</taxon>
    </lineage>
</organism>
<dbReference type="SUPFAM" id="SSF49742">
    <property type="entry name" value="PHM/PNGase F"/>
    <property type="match status" value="2"/>
</dbReference>
<evidence type="ECO:0008006" key="18">
    <source>
        <dbReference type="Google" id="ProtNLM"/>
    </source>
</evidence>
<keyword evidence="4" id="KW-0964">Secreted</keyword>
<dbReference type="InterPro" id="IPR024548">
    <property type="entry name" value="Cu2_monoox_C"/>
</dbReference>
<dbReference type="Gene3D" id="2.60.120.310">
    <property type="entry name" value="Copper type II, ascorbate-dependent monooxygenase, N-terminal domain"/>
    <property type="match status" value="1"/>
</dbReference>
<dbReference type="Pfam" id="PF01082">
    <property type="entry name" value="Cu2_monooxygen"/>
    <property type="match status" value="1"/>
</dbReference>
<dbReference type="InterPro" id="IPR036939">
    <property type="entry name" value="Cu2_ascorb_mOase_N_sf"/>
</dbReference>
<evidence type="ECO:0000259" key="14">
    <source>
        <dbReference type="Pfam" id="PF01082"/>
    </source>
</evidence>
<evidence type="ECO:0000259" key="15">
    <source>
        <dbReference type="Pfam" id="PF03712"/>
    </source>
</evidence>
<name>A0ABD3VXF5_SINWO</name>
<dbReference type="Pfam" id="PF03712">
    <property type="entry name" value="Cu2_monoox_C"/>
    <property type="match status" value="1"/>
</dbReference>
<evidence type="ECO:0000256" key="1">
    <source>
        <dbReference type="ARBA" id="ARBA00001973"/>
    </source>
</evidence>
<comment type="similarity">
    <text evidence="3">Belongs to the copper type II ascorbate-dependent monooxygenase family.</text>
</comment>
<dbReference type="FunFam" id="2.60.120.310:FF:000005">
    <property type="entry name" value="Peptidylglycine alpha-hydroxylating monooxygenase"/>
    <property type="match status" value="1"/>
</dbReference>
<evidence type="ECO:0000256" key="5">
    <source>
        <dbReference type="ARBA" id="ARBA00022723"/>
    </source>
</evidence>
<evidence type="ECO:0000256" key="8">
    <source>
        <dbReference type="ARBA" id="ARBA00023008"/>
    </source>
</evidence>
<dbReference type="InterPro" id="IPR000323">
    <property type="entry name" value="Cu2_ascorb_mOase_N"/>
</dbReference>
<protein>
    <recommendedName>
        <fullName evidence="18">Peptidylglycine monooxygenase</fullName>
    </recommendedName>
</protein>
<keyword evidence="17" id="KW-1185">Reference proteome</keyword>
<keyword evidence="8" id="KW-0186">Copper</keyword>
<dbReference type="AlphaFoldDB" id="A0ABD3VXF5"/>
<comment type="caution">
    <text evidence="16">The sequence shown here is derived from an EMBL/GenBank/DDBJ whole genome shotgun (WGS) entry which is preliminary data.</text>
</comment>
<comment type="subcellular location">
    <subcellularLocation>
        <location evidence="2">Secreted</location>
    </subcellularLocation>
</comment>
<dbReference type="PANTHER" id="PTHR10680">
    <property type="entry name" value="PEPTIDYL-GLYCINE ALPHA-AMIDATING MONOOXYGENASE"/>
    <property type="match status" value="1"/>
</dbReference>
<dbReference type="EMBL" id="JBJQND010000009">
    <property type="protein sequence ID" value="KAL3865811.1"/>
    <property type="molecule type" value="Genomic_DNA"/>
</dbReference>
<keyword evidence="9" id="KW-0503">Monooxygenase</keyword>
<evidence type="ECO:0000256" key="3">
    <source>
        <dbReference type="ARBA" id="ARBA00010676"/>
    </source>
</evidence>
<keyword evidence="11" id="KW-0325">Glycoprotein</keyword>
<proteinExistence type="inferred from homology"/>
<evidence type="ECO:0000256" key="4">
    <source>
        <dbReference type="ARBA" id="ARBA00022525"/>
    </source>
</evidence>
<feature type="domain" description="Copper type II ascorbate-dependent monooxygenase C-terminal" evidence="15">
    <location>
        <begin position="200"/>
        <end position="296"/>
    </location>
</feature>
<keyword evidence="6 13" id="KW-0732">Signal</keyword>
<evidence type="ECO:0000256" key="6">
    <source>
        <dbReference type="ARBA" id="ARBA00022729"/>
    </source>
</evidence>
<gene>
    <name evidence="16" type="ORF">ACJMK2_043161</name>
</gene>
<evidence type="ECO:0000256" key="10">
    <source>
        <dbReference type="ARBA" id="ARBA00023157"/>
    </source>
</evidence>
<evidence type="ECO:0000256" key="13">
    <source>
        <dbReference type="SAM" id="SignalP"/>
    </source>
</evidence>
<sequence>METLFQKLYFAVCILEIVDICYSNPVQGTQWDDDPNYFTHTIRMPDAVSPEADALICHVVKLDPREAYILKYEPHATMQVAHHMMVYGCLEVGSEEPYWACGEMDERSDNSVCKVGSRNIVWAWAMDATSRELPQGVGYRVGGTTDIKYLVLQMHYKDKFKPGQTDRSGVTLHMTYTPQPKQAGYYVLGNTGYIPPMTEGVVTSGYRIRNGVWTEIGRMSPQLPETFYNVTTPGISIETNDILAARCTMSSQRKLVTMIGTTNRDEMCNFYILFYTWRKENLKNDFCFRDAQQFHWSNYLKNIPVTASSIQGLPPFEREDPFAEPSRSSSGQRDVDTFM</sequence>
<evidence type="ECO:0000256" key="7">
    <source>
        <dbReference type="ARBA" id="ARBA00023002"/>
    </source>
</evidence>
<keyword evidence="7" id="KW-0560">Oxidoreductase</keyword>
<dbReference type="Proteomes" id="UP001634394">
    <property type="component" value="Unassembled WGS sequence"/>
</dbReference>
<evidence type="ECO:0000256" key="11">
    <source>
        <dbReference type="ARBA" id="ARBA00023180"/>
    </source>
</evidence>
<evidence type="ECO:0000256" key="9">
    <source>
        <dbReference type="ARBA" id="ARBA00023033"/>
    </source>
</evidence>
<dbReference type="GO" id="GO:0004497">
    <property type="term" value="F:monooxygenase activity"/>
    <property type="evidence" value="ECO:0007669"/>
    <property type="project" value="UniProtKB-KW"/>
</dbReference>
<dbReference type="InterPro" id="IPR008977">
    <property type="entry name" value="PHM/PNGase_F_dom_sf"/>
</dbReference>
<keyword evidence="5" id="KW-0479">Metal-binding</keyword>
<reference evidence="16 17" key="1">
    <citation type="submission" date="2024-11" db="EMBL/GenBank/DDBJ databases">
        <title>Chromosome-level genome assembly of the freshwater bivalve Anodonta woodiana.</title>
        <authorList>
            <person name="Chen X."/>
        </authorList>
    </citation>
    <scope>NUCLEOTIDE SEQUENCE [LARGE SCALE GENOMIC DNA]</scope>
    <source>
        <strain evidence="16">MN2024</strain>
        <tissue evidence="16">Gills</tissue>
    </source>
</reference>
<feature type="chain" id="PRO_5044742728" description="Peptidylglycine monooxygenase" evidence="13">
    <location>
        <begin position="24"/>
        <end position="339"/>
    </location>
</feature>
<feature type="region of interest" description="Disordered" evidence="12">
    <location>
        <begin position="314"/>
        <end position="339"/>
    </location>
</feature>
<evidence type="ECO:0000313" key="16">
    <source>
        <dbReference type="EMBL" id="KAL3865811.1"/>
    </source>
</evidence>
<comment type="cofactor">
    <cofactor evidence="1">
        <name>Cu(2+)</name>
        <dbReference type="ChEBI" id="CHEBI:29036"/>
    </cofactor>
</comment>
<dbReference type="GO" id="GO:0046872">
    <property type="term" value="F:metal ion binding"/>
    <property type="evidence" value="ECO:0007669"/>
    <property type="project" value="UniProtKB-KW"/>
</dbReference>
<accession>A0ABD3VXF5</accession>
<evidence type="ECO:0000313" key="17">
    <source>
        <dbReference type="Proteomes" id="UP001634394"/>
    </source>
</evidence>
<keyword evidence="10" id="KW-1015">Disulfide bond</keyword>
<dbReference type="GO" id="GO:0005576">
    <property type="term" value="C:extracellular region"/>
    <property type="evidence" value="ECO:0007669"/>
    <property type="project" value="UniProtKB-SubCell"/>
</dbReference>